<evidence type="ECO:0000313" key="2">
    <source>
        <dbReference type="EMBL" id="KLO05373.1"/>
    </source>
</evidence>
<dbReference type="Proteomes" id="UP000053477">
    <property type="component" value="Unassembled WGS sequence"/>
</dbReference>
<organism evidence="2 3">
    <name type="scientific">Schizopora paradoxa</name>
    <dbReference type="NCBI Taxonomy" id="27342"/>
    <lineage>
        <taxon>Eukaryota</taxon>
        <taxon>Fungi</taxon>
        <taxon>Dikarya</taxon>
        <taxon>Basidiomycota</taxon>
        <taxon>Agaricomycotina</taxon>
        <taxon>Agaricomycetes</taxon>
        <taxon>Hymenochaetales</taxon>
        <taxon>Schizoporaceae</taxon>
        <taxon>Schizopora</taxon>
    </lineage>
</organism>
<feature type="compositionally biased region" description="Low complexity" evidence="1">
    <location>
        <begin position="362"/>
        <end position="376"/>
    </location>
</feature>
<evidence type="ECO:0000313" key="3">
    <source>
        <dbReference type="Proteomes" id="UP000053477"/>
    </source>
</evidence>
<feature type="region of interest" description="Disordered" evidence="1">
    <location>
        <begin position="359"/>
        <end position="379"/>
    </location>
</feature>
<dbReference type="EMBL" id="KQ086318">
    <property type="protein sequence ID" value="KLO05373.1"/>
    <property type="molecule type" value="Genomic_DNA"/>
</dbReference>
<gene>
    <name evidence="2" type="ORF">SCHPADRAFT_946967</name>
</gene>
<evidence type="ECO:0000256" key="1">
    <source>
        <dbReference type="SAM" id="MobiDB-lite"/>
    </source>
</evidence>
<evidence type="ECO:0008006" key="4">
    <source>
        <dbReference type="Google" id="ProtNLM"/>
    </source>
</evidence>
<accession>A0A0H2R7B8</accession>
<sequence length="505" mass="55827">MLHRHPYATALALQVAPFDYDTPNAIIHAHRRSDEDYDVVPPSTSTSSAFAKRAPETSAIRRKIERRRSGKFVANHAGVTLTLNGQAHGVRCPMFSQGATVDGLIEVLNPAGVMRIEAKIEGYVEVFELAGNGKTRTEVLSEVIALWECPKEPYDADAIAALDDSSSVYGNGCFARSSKQTLVDLCPRVIPFRTTLPSHYTDLEGERYELPPSFLERLPSFPGFKGDVRYSIIVSVTRVREMGLRWKKNFVSRTPFEYRPLTRPSGAFPFPYRSKSKGSQPVTKFTSSIESYDPLGQHMKSQLYLPTSQTCPMHEPIPFSLKLSGSEDLVELFSQDISLPSFLPTLSSDILSTVLRGHHRTPSTASTSSTESSTYSGHLDSSYARTDLPKIRVALVRQVCVNTSSAGLYTDGSQPSKSQLHKSTVIGEGVLYASRLNESSITFSGEVSVDPRSGVRCAGFVTKNLAVRDMLIVSIKQPRSIHSPLKDFRQVIPIHFTTDPYTKKD</sequence>
<protein>
    <recommendedName>
        <fullName evidence="4">Arrestin-like N-terminal domain-containing protein</fullName>
    </recommendedName>
</protein>
<keyword evidence="3" id="KW-1185">Reference proteome</keyword>
<proteinExistence type="predicted"/>
<dbReference type="OrthoDB" id="3252135at2759"/>
<name>A0A0H2R7B8_9AGAM</name>
<dbReference type="InParanoid" id="A0A0H2R7B8"/>
<dbReference type="AlphaFoldDB" id="A0A0H2R7B8"/>
<reference evidence="2 3" key="1">
    <citation type="submission" date="2015-04" db="EMBL/GenBank/DDBJ databases">
        <title>Complete genome sequence of Schizopora paradoxa KUC8140, a cosmopolitan wood degrader in East Asia.</title>
        <authorList>
            <consortium name="DOE Joint Genome Institute"/>
            <person name="Min B."/>
            <person name="Park H."/>
            <person name="Jang Y."/>
            <person name="Kim J.-J."/>
            <person name="Kim K.H."/>
            <person name="Pangilinan J."/>
            <person name="Lipzen A."/>
            <person name="Riley R."/>
            <person name="Grigoriev I.V."/>
            <person name="Spatafora J.W."/>
            <person name="Choi I.-G."/>
        </authorList>
    </citation>
    <scope>NUCLEOTIDE SEQUENCE [LARGE SCALE GENOMIC DNA]</scope>
    <source>
        <strain evidence="2 3">KUC8140</strain>
    </source>
</reference>
<feature type="region of interest" description="Disordered" evidence="1">
    <location>
        <begin position="36"/>
        <end position="56"/>
    </location>
</feature>